<evidence type="ECO:0000313" key="1">
    <source>
        <dbReference type="EMBL" id="ESA06458.1"/>
    </source>
</evidence>
<organism evidence="1">
    <name type="scientific">Rhizophagus irregularis (strain DAOM 181602 / DAOM 197198 / MUCL 43194)</name>
    <name type="common">Arbuscular mycorrhizal fungus</name>
    <name type="synonym">Glomus intraradices</name>
    <dbReference type="NCBI Taxonomy" id="747089"/>
    <lineage>
        <taxon>Eukaryota</taxon>
        <taxon>Fungi</taxon>
        <taxon>Fungi incertae sedis</taxon>
        <taxon>Mucoromycota</taxon>
        <taxon>Glomeromycotina</taxon>
        <taxon>Glomeromycetes</taxon>
        <taxon>Glomerales</taxon>
        <taxon>Glomeraceae</taxon>
        <taxon>Rhizophagus</taxon>
    </lineage>
</organism>
<sequence length="69" mass="8029">RLLNFKNLPEPINADNDDLEYSDSTRIDLTKLDINSEGNYLTSESGKMKIFISRRLNNDPDMIRDLIKQ</sequence>
<dbReference type="HOGENOM" id="CLU_2782951_0_0_1"/>
<accession>U9TJH1</accession>
<dbReference type="AlphaFoldDB" id="U9TJH1"/>
<gene>
    <name evidence="1" type="ORF">GLOINDRAFT_34154</name>
</gene>
<dbReference type="EMBL" id="KI291598">
    <property type="protein sequence ID" value="ESA06458.1"/>
    <property type="molecule type" value="Genomic_DNA"/>
</dbReference>
<protein>
    <submittedName>
        <fullName evidence="1">Uncharacterized protein</fullName>
    </submittedName>
</protein>
<feature type="non-terminal residue" evidence="1">
    <location>
        <position position="1"/>
    </location>
</feature>
<reference evidence="1" key="1">
    <citation type="submission" date="2013-07" db="EMBL/GenBank/DDBJ databases">
        <title>The genome of an arbuscular mycorrhizal fungus provides insights into the evolution of the oldest plant symbiosis.</title>
        <authorList>
            <consortium name="DOE Joint Genome Institute"/>
            <person name="Tisserant E."/>
            <person name="Malbreil M."/>
            <person name="Kuo A."/>
            <person name="Kohler A."/>
            <person name="Symeonidi A."/>
            <person name="Balestrini R."/>
            <person name="Charron P."/>
            <person name="Duensing N."/>
            <person name="Frei-dit-Frey N."/>
            <person name="Gianinazzi-Pearson V."/>
            <person name="Gilbert B."/>
            <person name="Handa Y."/>
            <person name="Hijri M."/>
            <person name="Kaul R."/>
            <person name="Kawaguchi M."/>
            <person name="Krajinski F."/>
            <person name="Lammers P."/>
            <person name="Lapierre D."/>
            <person name="Masclaux F.G."/>
            <person name="Murat C."/>
            <person name="Morin E."/>
            <person name="Ndikumana S."/>
            <person name="Pagni M."/>
            <person name="Petitpierre D."/>
            <person name="Requena N."/>
            <person name="Rosikiewicz P."/>
            <person name="Riley R."/>
            <person name="Saito K."/>
            <person name="San Clemente H."/>
            <person name="Shapiro H."/>
            <person name="van Tuinen D."/>
            <person name="Becard G."/>
            <person name="Bonfante P."/>
            <person name="Paszkowski U."/>
            <person name="Shachar-Hill Y."/>
            <person name="Young J.P."/>
            <person name="Sanders I.R."/>
            <person name="Henrissat B."/>
            <person name="Rensing S.A."/>
            <person name="Grigoriev I.V."/>
            <person name="Corradi N."/>
            <person name="Roux C."/>
            <person name="Martin F."/>
        </authorList>
    </citation>
    <scope>NUCLEOTIDE SEQUENCE</scope>
    <source>
        <strain evidence="1">DAOM 197198</strain>
    </source>
</reference>
<proteinExistence type="predicted"/>
<name>U9TJH1_RHIID</name>